<feature type="region of interest" description="Disordered" evidence="1">
    <location>
        <begin position="532"/>
        <end position="599"/>
    </location>
</feature>
<proteinExistence type="predicted"/>
<feature type="compositionally biased region" description="Low complexity" evidence="1">
    <location>
        <begin position="566"/>
        <end position="579"/>
    </location>
</feature>
<evidence type="ECO:0000313" key="4">
    <source>
        <dbReference type="Proteomes" id="UP001165060"/>
    </source>
</evidence>
<dbReference type="PROSITE" id="PS50235">
    <property type="entry name" value="USP_3"/>
    <property type="match status" value="1"/>
</dbReference>
<dbReference type="InterPro" id="IPR028889">
    <property type="entry name" value="USP"/>
</dbReference>
<evidence type="ECO:0000313" key="3">
    <source>
        <dbReference type="EMBL" id="GMI28544.1"/>
    </source>
</evidence>
<comment type="caution">
    <text evidence="3">The sequence shown here is derived from an EMBL/GenBank/DDBJ whole genome shotgun (WGS) entry which is preliminary data.</text>
</comment>
<reference evidence="3 4" key="1">
    <citation type="journal article" date="2023" name="Commun. Biol.">
        <title>Genome analysis of Parmales, the sister group of diatoms, reveals the evolutionary specialization of diatoms from phago-mixotrophs to photoautotrophs.</title>
        <authorList>
            <person name="Ban H."/>
            <person name="Sato S."/>
            <person name="Yoshikawa S."/>
            <person name="Yamada K."/>
            <person name="Nakamura Y."/>
            <person name="Ichinomiya M."/>
            <person name="Sato N."/>
            <person name="Blanc-Mathieu R."/>
            <person name="Endo H."/>
            <person name="Kuwata A."/>
            <person name="Ogata H."/>
        </authorList>
    </citation>
    <scope>NUCLEOTIDE SEQUENCE [LARGE SCALE GENOMIC DNA]</scope>
</reference>
<dbReference type="EMBL" id="BRYB01001558">
    <property type="protein sequence ID" value="GMI28544.1"/>
    <property type="molecule type" value="Genomic_DNA"/>
</dbReference>
<sequence length="764" mass="79469">MSEIKLAATLASASASASSPLALAASAYEHFSACVSDERLLVAFRYSREQWYERNAGDRGGPQLSSNAFRTLNPYCAVAAPLSTDPPEWGAVVPTVTPSTSPATAPSPSSNIFVCAACPEGAACPASHQCLHCLRSFCPAHLSQHNLVGGGGCVGEGEGVLGGGGGQHFLAVELSAAGLLRCAKCADVVHHPAFDAERLEIDLKHRLPHMSFGGGVAFANGPAPPGGAKTNLLRRAAVLGYKRQLLMENNVGDYRFGFTQAECEVGSELKKSSTGSGTGAGTGLGRDVRLPAPVGLYNIGNTCFMNSTLQALLWCEPLQRYFLGAAGHHFECCKTLRESKLLKKKGKGAEDAETNACMACTMDRLFLEVFSSASGVDVLGALEGGGGGGGGAVEGEVAAEGQGHVAKKHKPPPKPTGFPVIATQMLTTSWTIPSMAHLRGYRQHDAHEYLMALLDTLRSALKSWGTTLTGLGAPAEHNDVDVVTRNFQGKMTSKLTCECCGDSRSVEESFLGLSLPLELDEGRISPLLGARVSPASVGSDEGPPEGGGGGGGGVDVGVNTVGSAQSPTGGPVGTGLVVPPLSPPAGGAGGRSPKLKGKPLPSTTLEECLEKFAAEELLTDTVECSNCRKQQPFKKQMGLAELPNILCLHLKRFDAAKNIKLKNAVEFGMDLDLGRFLHGEEGGEGGEEGGEGGAGEGPGGKGGKFSAFATIHHSGSLHQGHYTANVKAHGNWYHVGDHSVFSTNVAEVLAETSSIYMILYQREA</sequence>
<feature type="region of interest" description="Disordered" evidence="1">
    <location>
        <begin position="678"/>
        <end position="699"/>
    </location>
</feature>
<evidence type="ECO:0000256" key="1">
    <source>
        <dbReference type="SAM" id="MobiDB-lite"/>
    </source>
</evidence>
<dbReference type="PANTHER" id="PTHR24006">
    <property type="entry name" value="UBIQUITIN CARBOXYL-TERMINAL HYDROLASE"/>
    <property type="match status" value="1"/>
</dbReference>
<dbReference type="Pfam" id="PF00443">
    <property type="entry name" value="UCH"/>
    <property type="match status" value="1"/>
</dbReference>
<dbReference type="InterPro" id="IPR018200">
    <property type="entry name" value="USP_CS"/>
</dbReference>
<dbReference type="InterPro" id="IPR050164">
    <property type="entry name" value="Peptidase_C19"/>
</dbReference>
<name>A0ABQ6MMJ6_9STRA</name>
<feature type="compositionally biased region" description="Gly residues" evidence="1">
    <location>
        <begin position="544"/>
        <end position="555"/>
    </location>
</feature>
<dbReference type="InterPro" id="IPR038765">
    <property type="entry name" value="Papain-like_cys_pep_sf"/>
</dbReference>
<accession>A0ABQ6MMJ6</accession>
<organism evidence="3 4">
    <name type="scientific">Tetraparma gracilis</name>
    <dbReference type="NCBI Taxonomy" id="2962635"/>
    <lineage>
        <taxon>Eukaryota</taxon>
        <taxon>Sar</taxon>
        <taxon>Stramenopiles</taxon>
        <taxon>Ochrophyta</taxon>
        <taxon>Bolidophyceae</taxon>
        <taxon>Parmales</taxon>
        <taxon>Triparmaceae</taxon>
        <taxon>Tetraparma</taxon>
    </lineage>
</organism>
<gene>
    <name evidence="3" type="ORF">TeGR_g14328</name>
</gene>
<dbReference type="SUPFAM" id="SSF54001">
    <property type="entry name" value="Cysteine proteinases"/>
    <property type="match status" value="1"/>
</dbReference>
<keyword evidence="4" id="KW-1185">Reference proteome</keyword>
<dbReference type="PROSITE" id="PS00972">
    <property type="entry name" value="USP_1"/>
    <property type="match status" value="1"/>
</dbReference>
<dbReference type="InterPro" id="IPR001394">
    <property type="entry name" value="Peptidase_C19_UCH"/>
</dbReference>
<feature type="domain" description="USP" evidence="2">
    <location>
        <begin position="294"/>
        <end position="763"/>
    </location>
</feature>
<evidence type="ECO:0000259" key="2">
    <source>
        <dbReference type="PROSITE" id="PS50235"/>
    </source>
</evidence>
<dbReference type="Gene3D" id="3.90.70.10">
    <property type="entry name" value="Cysteine proteinases"/>
    <property type="match status" value="1"/>
</dbReference>
<protein>
    <recommendedName>
        <fullName evidence="2">USP domain-containing protein</fullName>
    </recommendedName>
</protein>
<dbReference type="Proteomes" id="UP001165060">
    <property type="component" value="Unassembled WGS sequence"/>
</dbReference>